<evidence type="ECO:0000256" key="2">
    <source>
        <dbReference type="SAM" id="Phobius"/>
    </source>
</evidence>
<evidence type="ECO:0000313" key="4">
    <source>
        <dbReference type="EMBL" id="SLN58166.1"/>
    </source>
</evidence>
<reference evidence="3 6" key="2">
    <citation type="submission" date="2018-03" db="EMBL/GenBank/DDBJ databases">
        <title>Genomic Encyclopedia of Archaeal and Bacterial Type Strains, Phase II (KMG-II): from individual species to whole genera.</title>
        <authorList>
            <person name="Goeker M."/>
        </authorList>
    </citation>
    <scope>NUCLEOTIDE SEQUENCE [LARGE SCALE GENOMIC DNA]</scope>
    <source>
        <strain evidence="3 6">DSM 29956</strain>
    </source>
</reference>
<evidence type="ECO:0000256" key="1">
    <source>
        <dbReference type="SAM" id="MobiDB-lite"/>
    </source>
</evidence>
<dbReference type="GO" id="GO:0005886">
    <property type="term" value="C:plasma membrane"/>
    <property type="evidence" value="ECO:0007669"/>
    <property type="project" value="UniProtKB-SubCell"/>
</dbReference>
<feature type="transmembrane region" description="Helical" evidence="2">
    <location>
        <begin position="311"/>
        <end position="330"/>
    </location>
</feature>
<feature type="transmembrane region" description="Helical" evidence="2">
    <location>
        <begin position="113"/>
        <end position="132"/>
    </location>
</feature>
<feature type="transmembrane region" description="Helical" evidence="2">
    <location>
        <begin position="193"/>
        <end position="215"/>
    </location>
</feature>
<feature type="transmembrane region" description="Helical" evidence="2">
    <location>
        <begin position="221"/>
        <end position="239"/>
    </location>
</feature>
<feature type="transmembrane region" description="Helical" evidence="2">
    <location>
        <begin position="270"/>
        <end position="291"/>
    </location>
</feature>
<dbReference type="AlphaFoldDB" id="A0A1X6ZSA0"/>
<dbReference type="EMBL" id="FWFY01000009">
    <property type="protein sequence ID" value="SLN58166.1"/>
    <property type="molecule type" value="Genomic_DNA"/>
</dbReference>
<dbReference type="EMBL" id="PYGB01000009">
    <property type="protein sequence ID" value="PSK84171.1"/>
    <property type="molecule type" value="Genomic_DNA"/>
</dbReference>
<feature type="transmembrane region" description="Helical" evidence="2">
    <location>
        <begin position="370"/>
        <end position="390"/>
    </location>
</feature>
<evidence type="ECO:0000313" key="6">
    <source>
        <dbReference type="Proteomes" id="UP000240624"/>
    </source>
</evidence>
<dbReference type="RefSeq" id="WP_106535074.1">
    <property type="nucleotide sequence ID" value="NZ_FWFY01000009.1"/>
</dbReference>
<keyword evidence="2" id="KW-0812">Transmembrane</keyword>
<sequence length="406" mass="43677">MDQNVAFQQVHHHLRGGMPIGPSSDARPVAEPASSQGILPQKSQFLGLVTPSYLLCAALLAAMVAAAGIWELLANTRLLAALLAGGIVALGEDDAGLGTGVPGVHYFIRSQELVTWSLVLLAASIFIAVALLKGLQFHRIARLLGIEGTLGQHLKIFIYGHGLGRMTPYRLGEVAWAAGLKGQGATLQQAVRLVFIFKGFLLFELAFFALIGLVMNGLLNWALALVPPLAILLVSWLLMRPSAEERAGEASWWSRAAEAFGDLCRDPQMLFGLALLSLLSFALVEFATYIVPQAFTSRVVPLVQDVLRYVVVTPSVIVMAVVGGYIARLVQVTPGGMGQFELAFALILMVNRLPVTEAITLAFLVSAVRYAAGLLLFGGTMLVFGTTTNFQQVRMLFGQPVRLKEE</sequence>
<evidence type="ECO:0000313" key="3">
    <source>
        <dbReference type="EMBL" id="PSK84171.1"/>
    </source>
</evidence>
<name>A0A1X6ZSA0_9RHOB</name>
<dbReference type="Proteomes" id="UP000240624">
    <property type="component" value="Unassembled WGS sequence"/>
</dbReference>
<proteinExistence type="predicted"/>
<protein>
    <submittedName>
        <fullName evidence="3">Lysylphosphatidylglycerol synthase-like protein</fullName>
    </submittedName>
</protein>
<reference evidence="4 5" key="1">
    <citation type="submission" date="2017-03" db="EMBL/GenBank/DDBJ databases">
        <authorList>
            <person name="Afonso C.L."/>
            <person name="Miller P.J."/>
            <person name="Scott M.A."/>
            <person name="Spackman E."/>
            <person name="Goraichik I."/>
            <person name="Dimitrov K.M."/>
            <person name="Suarez D.L."/>
            <person name="Swayne D.E."/>
        </authorList>
    </citation>
    <scope>NUCLEOTIDE SEQUENCE [LARGE SCALE GENOMIC DNA]</scope>
    <source>
        <strain evidence="4 5">CECT 8367</strain>
    </source>
</reference>
<accession>A0A1X6ZSA0</accession>
<keyword evidence="2" id="KW-1133">Transmembrane helix</keyword>
<keyword evidence="2" id="KW-0472">Membrane</keyword>
<dbReference type="Proteomes" id="UP000193495">
    <property type="component" value="Unassembled WGS sequence"/>
</dbReference>
<gene>
    <name evidence="3" type="ORF">CLV79_109147</name>
    <name evidence="4" type="ORF">LOS8367_02750</name>
</gene>
<organism evidence="4 5">
    <name type="scientific">Limimaricola soesokkakensis</name>
    <dbReference type="NCBI Taxonomy" id="1343159"/>
    <lineage>
        <taxon>Bacteria</taxon>
        <taxon>Pseudomonadati</taxon>
        <taxon>Pseudomonadota</taxon>
        <taxon>Alphaproteobacteria</taxon>
        <taxon>Rhodobacterales</taxon>
        <taxon>Paracoccaceae</taxon>
        <taxon>Limimaricola</taxon>
    </lineage>
</organism>
<feature type="transmembrane region" description="Helical" evidence="2">
    <location>
        <begin position="45"/>
        <end position="70"/>
    </location>
</feature>
<keyword evidence="6" id="KW-1185">Reference proteome</keyword>
<evidence type="ECO:0000313" key="5">
    <source>
        <dbReference type="Proteomes" id="UP000193495"/>
    </source>
</evidence>
<feature type="transmembrane region" description="Helical" evidence="2">
    <location>
        <begin position="342"/>
        <end position="364"/>
    </location>
</feature>
<feature type="region of interest" description="Disordered" evidence="1">
    <location>
        <begin position="14"/>
        <end position="33"/>
    </location>
</feature>